<gene>
    <name evidence="2" type="ORF">ACI2JU_02255</name>
</gene>
<dbReference type="EMBL" id="JBJDOT010000002">
    <property type="protein sequence ID" value="MFK3862692.1"/>
    <property type="molecule type" value="Genomic_DNA"/>
</dbReference>
<dbReference type="InterPro" id="IPR021133">
    <property type="entry name" value="HEAT_type_2"/>
</dbReference>
<evidence type="ECO:0000313" key="2">
    <source>
        <dbReference type="EMBL" id="MFK3862692.1"/>
    </source>
</evidence>
<comment type="caution">
    <text evidence="2">The sequence shown here is derived from an EMBL/GenBank/DDBJ whole genome shotgun (WGS) entry which is preliminary data.</text>
</comment>
<proteinExistence type="predicted"/>
<keyword evidence="3" id="KW-1185">Reference proteome</keyword>
<dbReference type="Pfam" id="PF13569">
    <property type="entry name" value="DUF4132"/>
    <property type="match status" value="1"/>
</dbReference>
<feature type="domain" description="DUF4132" evidence="1">
    <location>
        <begin position="958"/>
        <end position="1117"/>
    </location>
</feature>
<reference evidence="2 3" key="1">
    <citation type="submission" date="2024-11" db="EMBL/GenBank/DDBJ databases">
        <title>The Natural Products Discovery Center: Release of the First 8490 Sequenced Strains for Exploring Actinobacteria Biosynthetic Diversity.</title>
        <authorList>
            <person name="Kalkreuter E."/>
            <person name="Kautsar S.A."/>
            <person name="Yang D."/>
            <person name="Bader C.D."/>
            <person name="Teijaro C.N."/>
            <person name="Fluegel L."/>
            <person name="Davis C.M."/>
            <person name="Simpson J.R."/>
            <person name="Lauterbach L."/>
            <person name="Steele A.D."/>
            <person name="Gui C."/>
            <person name="Meng S."/>
            <person name="Li G."/>
            <person name="Viehrig K."/>
            <person name="Ye F."/>
            <person name="Su P."/>
            <person name="Kiefer A.F."/>
            <person name="Nichols A."/>
            <person name="Cepeda A.J."/>
            <person name="Yan W."/>
            <person name="Fan B."/>
            <person name="Jiang Y."/>
            <person name="Adhikari A."/>
            <person name="Zheng C.-J."/>
            <person name="Schuster L."/>
            <person name="Cowan T.M."/>
            <person name="Smanski M.J."/>
            <person name="Chevrette M.G."/>
            <person name="De Carvalho L.P.S."/>
            <person name="Shen B."/>
        </authorList>
    </citation>
    <scope>NUCLEOTIDE SEQUENCE [LARGE SCALE GENOMIC DNA]</scope>
    <source>
        <strain evidence="2 3">NPDC078403</strain>
    </source>
</reference>
<sequence>MFKKFTSKLFGEDKQITIKDLLIVACQGYNHTQTGLAAKVAHYLVTGEGADCLNILNQLPNSHHSQLPGHYSVNNNGEYDRRSLVAMQHVLKSATGHQNDFLHRLGLVTEAIAKHHYLNHMESKLTGWFAFLLFYFNQHTDFEYDTKATQFPSRDELLTLLETYDQPLWYIDAYILERSYAQRGLIYPDHLLANSDWITICSTPEKCQQLQKIDASGRNTLCQFLLKQPVIPTSLLPFLAQLSADKSNQVRLSANSVIRKIDDAQCLEFFSEHYEKANATTRTHWINCVAECSNALILLETWQATEKTASVHTKLTLAIEQYQLKQQSDNFDWQLPAYTNVNFHGDFPAHWVEDCMQSLEKLIAGSERYIKNSKPEAPGSYWAKAIEREKEELAVYKTITKDDVVQALNALEQGQKLGNDIFYDIIDEAKLLKQPNIAIAHFFQLQKIGRWHINNLLNAANTSKLLQENLSDARQLLPLLQEFNFSVCDLTNILVSSHGEELGTRPLALESIDVWPLFAEYPETIDYALDGLYTKLIQQGDDTKPTIIDRLDSKDNYDNYMVINQTLALLADFPKLPPHWLQRIYQLAFDSRKSVRFTAQATAQKHGIVVERVSKELLSSGNDTRSIAAKWLQTLALSDAQPALQQAIRKEKDTAIRAQMLDALQQCGGDISEFTSPTALAEEAAAGLQKAVPKNMLWLQRDRLPSCKFVNGEAVVTDIIYWWCVLAVKLKQPEGSNLLHLYLSLLDDNSQAQLAHCLLSAFITQDTLCPTEQQAHEYAQAHKQQEFDMYQRWAQSEWGKQYKTHTLEDAYNACYKQKKSELLGSAIKEKGLLALIIGGKPNELLALLQPYMKQYYVRRAQIEAILSAIANINDPIIIQFMLSLSRRYRTKSIQELARQLVDKIAQRNGWTTDELGDRTIQTAGFENTQGPTPFNLGQRTLQLQLSDDLKFQLLNEEGKVLKSLPQARKDDDDAAISETKKWFSSCKKELKQVITQQTSRLYESMVTERHWPASDWQEYLHQHPIMFRLLQRTLWQVQLDDGWHSFRPTEDGALIDTEDDEIELPAQATIRLLSGNQLNSEASQAWQAHLKDYKIKPLFEQLKSLEVNITAEQLALDHHKGLMTDTFTLRSLLTKKDYKQGDPEDAGFFDHYYKLFDQLGLRVQFDFSGNCVPEENVSAAIYSITVWQFNPKARGWNRYDALPLTQVPANLLNAIALDYEEVAKKCHADPLWQQKLPFN</sequence>
<dbReference type="PROSITE" id="PS50077">
    <property type="entry name" value="HEAT_REPEAT"/>
    <property type="match status" value="1"/>
</dbReference>
<organism evidence="2 3">
    <name type="scientific">Pseudoalteromonas rhizosphaerae</name>
    <dbReference type="NCBI Taxonomy" id="2518973"/>
    <lineage>
        <taxon>Bacteria</taxon>
        <taxon>Pseudomonadati</taxon>
        <taxon>Pseudomonadota</taxon>
        <taxon>Gammaproteobacteria</taxon>
        <taxon>Alteromonadales</taxon>
        <taxon>Pseudoalteromonadaceae</taxon>
        <taxon>Pseudoalteromonas</taxon>
    </lineage>
</organism>
<dbReference type="RefSeq" id="WP_404674620.1">
    <property type="nucleotide sequence ID" value="NZ_JBJDOT010000002.1"/>
</dbReference>
<dbReference type="Proteomes" id="UP001620262">
    <property type="component" value="Unassembled WGS sequence"/>
</dbReference>
<evidence type="ECO:0000313" key="3">
    <source>
        <dbReference type="Proteomes" id="UP001620262"/>
    </source>
</evidence>
<name>A0ABW8KS87_9GAMM</name>
<dbReference type="InterPro" id="IPR025406">
    <property type="entry name" value="DUF4132"/>
</dbReference>
<dbReference type="SUPFAM" id="SSF48371">
    <property type="entry name" value="ARM repeat"/>
    <property type="match status" value="1"/>
</dbReference>
<dbReference type="InterPro" id="IPR016024">
    <property type="entry name" value="ARM-type_fold"/>
</dbReference>
<accession>A0ABW8KS87</accession>
<protein>
    <submittedName>
        <fullName evidence="2">DUF4132 domain-containing protein</fullName>
    </submittedName>
</protein>
<evidence type="ECO:0000259" key="1">
    <source>
        <dbReference type="Pfam" id="PF13569"/>
    </source>
</evidence>